<dbReference type="InterPro" id="IPR005804">
    <property type="entry name" value="FA_desaturase_dom"/>
</dbReference>
<keyword evidence="1" id="KW-0472">Membrane</keyword>
<keyword evidence="1" id="KW-1133">Transmembrane helix</keyword>
<dbReference type="GO" id="GO:0016020">
    <property type="term" value="C:membrane"/>
    <property type="evidence" value="ECO:0007669"/>
    <property type="project" value="TreeGrafter"/>
</dbReference>
<dbReference type="PANTHER" id="PTHR19353:SF19">
    <property type="entry name" value="DELTA(5) FATTY ACID DESATURASE C-RELATED"/>
    <property type="match status" value="1"/>
</dbReference>
<feature type="transmembrane region" description="Helical" evidence="1">
    <location>
        <begin position="216"/>
        <end position="233"/>
    </location>
</feature>
<feature type="transmembrane region" description="Helical" evidence="1">
    <location>
        <begin position="239"/>
        <end position="259"/>
    </location>
</feature>
<gene>
    <name evidence="3" type="ORF">METZ01_LOCUS96313</name>
</gene>
<dbReference type="AlphaFoldDB" id="A0A381VT34"/>
<dbReference type="InterPro" id="IPR012171">
    <property type="entry name" value="Fatty_acid_desaturase"/>
</dbReference>
<proteinExistence type="predicted"/>
<feature type="transmembrane region" description="Helical" evidence="1">
    <location>
        <begin position="74"/>
        <end position="98"/>
    </location>
</feature>
<sequence length="361" mass="42798">MSAEPETVTESGFSDDFKITWYRSPIEPALLAELMQRDDLRGWLQTLGHLGYFFLTGMLAYFAFLNIYPTNWYWSIPLLLLTLFVHGTMGPFMGLIAVHELMHRTVFKSRRLNAFFERVYAFISWSDYLWYQGSHPRHHGATCHDAFDGEVPLALLAKARIERKKNWFRLLVFNPTATWQRLKLVWRHANGRIQGRWYNHVLPENDPVVRRRHRNWARILVIGHTLLAATFIITGHWFLIVVFTFGTFYCGWLGFLCGIPQHFGLNPNAPDFRYNTRTFTCSWLPAFYYWNMQYHLEHHMFPAVPFYNLPKLRAAIAHDLPPATHGLIATWRELFEIRWRIRENPEYRFVPDVPLHREKNA</sequence>
<dbReference type="GO" id="GO:0016717">
    <property type="term" value="F:oxidoreductase activity, acting on paired donors, with oxidation of a pair of donors resulting in the reduction of molecular oxygen to two molecules of water"/>
    <property type="evidence" value="ECO:0007669"/>
    <property type="project" value="TreeGrafter"/>
</dbReference>
<evidence type="ECO:0000259" key="2">
    <source>
        <dbReference type="Pfam" id="PF00487"/>
    </source>
</evidence>
<protein>
    <recommendedName>
        <fullName evidence="2">Fatty acid desaturase domain-containing protein</fullName>
    </recommendedName>
</protein>
<feature type="transmembrane region" description="Helical" evidence="1">
    <location>
        <begin position="50"/>
        <end position="68"/>
    </location>
</feature>
<evidence type="ECO:0000256" key="1">
    <source>
        <dbReference type="SAM" id="Phobius"/>
    </source>
</evidence>
<dbReference type="Pfam" id="PF00487">
    <property type="entry name" value="FA_desaturase"/>
    <property type="match status" value="1"/>
</dbReference>
<dbReference type="GO" id="GO:0008610">
    <property type="term" value="P:lipid biosynthetic process"/>
    <property type="evidence" value="ECO:0007669"/>
    <property type="project" value="UniProtKB-ARBA"/>
</dbReference>
<name>A0A381VT34_9ZZZZ</name>
<keyword evidence="1" id="KW-0812">Transmembrane</keyword>
<dbReference type="EMBL" id="UINC01009702">
    <property type="protein sequence ID" value="SVA43459.1"/>
    <property type="molecule type" value="Genomic_DNA"/>
</dbReference>
<feature type="domain" description="Fatty acid desaturase" evidence="2">
    <location>
        <begin position="84"/>
        <end position="326"/>
    </location>
</feature>
<evidence type="ECO:0000313" key="3">
    <source>
        <dbReference type="EMBL" id="SVA43459.1"/>
    </source>
</evidence>
<reference evidence="3" key="1">
    <citation type="submission" date="2018-05" db="EMBL/GenBank/DDBJ databases">
        <authorList>
            <person name="Lanie J.A."/>
            <person name="Ng W.-L."/>
            <person name="Kazmierczak K.M."/>
            <person name="Andrzejewski T.M."/>
            <person name="Davidsen T.M."/>
            <person name="Wayne K.J."/>
            <person name="Tettelin H."/>
            <person name="Glass J.I."/>
            <person name="Rusch D."/>
            <person name="Podicherti R."/>
            <person name="Tsui H.-C.T."/>
            <person name="Winkler M.E."/>
        </authorList>
    </citation>
    <scope>NUCLEOTIDE SEQUENCE</scope>
</reference>
<organism evidence="3">
    <name type="scientific">marine metagenome</name>
    <dbReference type="NCBI Taxonomy" id="408172"/>
    <lineage>
        <taxon>unclassified sequences</taxon>
        <taxon>metagenomes</taxon>
        <taxon>ecological metagenomes</taxon>
    </lineage>
</organism>
<dbReference type="PANTHER" id="PTHR19353">
    <property type="entry name" value="FATTY ACID DESATURASE 2"/>
    <property type="match status" value="1"/>
</dbReference>
<accession>A0A381VT34</accession>